<dbReference type="PATRIC" id="fig|1423751.3.peg.955"/>
<proteinExistence type="predicted"/>
<dbReference type="AlphaFoldDB" id="I7KP17"/>
<gene>
    <name evidence="1" type="ORF">BN52_02180</name>
    <name evidence="2" type="ORF">FC38_GL000921</name>
</gene>
<protein>
    <submittedName>
        <fullName evidence="1">Transposase</fullName>
    </submittedName>
</protein>
<evidence type="ECO:0000313" key="1">
    <source>
        <dbReference type="EMBL" id="CCI87059.1"/>
    </source>
</evidence>
<accession>I7KP17</accession>
<sequence length="201" mass="22750">MNYIESNYSAQAFIHQNRENSGVLFFNSGLTGFLKAALPIQTVKSVNYGTKSHPRVREVNLQILQGAMAQEQRLCPSCQQPLVKSGSPVIALNHLPIGNSYTQLQIVRPRLRCLNSGCVFNTYTIKIPFKDERHRITKQLRNYVKDLLVWGLTLKSTAFITGLDKMVVKAIHKEILEEKYTYEGKLVAKAGKIFNRPELKG</sequence>
<evidence type="ECO:0000313" key="3">
    <source>
        <dbReference type="Proteomes" id="UP000009326"/>
    </source>
</evidence>
<reference evidence="2 4" key="2">
    <citation type="journal article" date="2015" name="Genome Announc.">
        <title>Expanding the biotechnology potential of lactobacilli through comparative genomics of 213 strains and associated genera.</title>
        <authorList>
            <person name="Sun Z."/>
            <person name="Harris H.M."/>
            <person name="McCann A."/>
            <person name="Guo C."/>
            <person name="Argimon S."/>
            <person name="Zhang W."/>
            <person name="Yang X."/>
            <person name="Jeffery I.B."/>
            <person name="Cooney J.C."/>
            <person name="Kagawa T.F."/>
            <person name="Liu W."/>
            <person name="Song Y."/>
            <person name="Salvetti E."/>
            <person name="Wrobel A."/>
            <person name="Rasinkangas P."/>
            <person name="Parkhill J."/>
            <person name="Rea M.C."/>
            <person name="O'Sullivan O."/>
            <person name="Ritari J."/>
            <person name="Douillard F.P."/>
            <person name="Paul Ross R."/>
            <person name="Yang R."/>
            <person name="Briner A.E."/>
            <person name="Felis G.E."/>
            <person name="de Vos W.M."/>
            <person name="Barrangou R."/>
            <person name="Klaenhammer T.R."/>
            <person name="Caufield P.W."/>
            <person name="Cui Y."/>
            <person name="Zhang H."/>
            <person name="O'Toole P.W."/>
        </authorList>
    </citation>
    <scope>NUCLEOTIDE SEQUENCE [LARGE SCALE GENOMIC DNA]</scope>
    <source>
        <strain evidence="2 4">DSM 23908</strain>
    </source>
</reference>
<evidence type="ECO:0000313" key="4">
    <source>
        <dbReference type="Proteomes" id="UP000051521"/>
    </source>
</evidence>
<organism evidence="1 3">
    <name type="scientific">Lactobacillus gigeriorum DSM 23908 = CRBIP 24.85</name>
    <dbReference type="NCBI Taxonomy" id="1423751"/>
    <lineage>
        <taxon>Bacteria</taxon>
        <taxon>Bacillati</taxon>
        <taxon>Bacillota</taxon>
        <taxon>Bacilli</taxon>
        <taxon>Lactobacillales</taxon>
        <taxon>Lactobacillaceae</taxon>
        <taxon>Lactobacillus</taxon>
    </lineage>
</organism>
<comment type="caution">
    <text evidence="1">The sequence shown here is derived from an EMBL/GenBank/DDBJ whole genome shotgun (WGS) entry which is preliminary data.</text>
</comment>
<dbReference type="Proteomes" id="UP000009326">
    <property type="component" value="Unassembled WGS sequence"/>
</dbReference>
<dbReference type="EMBL" id="AYZO01000027">
    <property type="protein sequence ID" value="KRN10749.1"/>
    <property type="molecule type" value="Genomic_DNA"/>
</dbReference>
<name>I7KP17_9LACO</name>
<evidence type="ECO:0000313" key="2">
    <source>
        <dbReference type="EMBL" id="KRN10749.1"/>
    </source>
</evidence>
<reference evidence="1 3" key="1">
    <citation type="submission" date="2012-06" db="EMBL/GenBank/DDBJ databases">
        <title>Draft genome sequence of Lactobacillus gigeriorum CRBIP 24.85T, isolated from chicken crop.</title>
        <authorList>
            <person name="Cousin S."/>
            <person name="Ma L."/>
            <person name="Creno S."/>
            <person name="Clermont D."/>
            <person name="Loux V."/>
            <person name="Bizet C."/>
            <person name="Bouchier C."/>
        </authorList>
    </citation>
    <scope>NUCLEOTIDE SEQUENCE [LARGE SCALE GENOMIC DNA]</scope>
    <source>
        <strain evidence="3">CRBIP 24.85T</strain>
        <strain evidence="1">Type strain: CRBIP 24.85</strain>
    </source>
</reference>
<keyword evidence="4" id="KW-1185">Reference proteome</keyword>
<dbReference type="Proteomes" id="UP000051521">
    <property type="component" value="Unassembled WGS sequence"/>
</dbReference>
<dbReference type="EMBL" id="CAKC01000046">
    <property type="protein sequence ID" value="CCI87059.1"/>
    <property type="molecule type" value="Genomic_DNA"/>
</dbReference>